<dbReference type="RefSeq" id="WP_381446662.1">
    <property type="nucleotide sequence ID" value="NZ_JBHSNP010000028.1"/>
</dbReference>
<evidence type="ECO:0000313" key="2">
    <source>
        <dbReference type="Proteomes" id="UP001596071"/>
    </source>
</evidence>
<proteinExistence type="predicted"/>
<gene>
    <name evidence="1" type="ORF">ACFPTP_15630</name>
</gene>
<name>A0ABW0U3A6_9BACL</name>
<comment type="caution">
    <text evidence="1">The sequence shown here is derived from an EMBL/GenBank/DDBJ whole genome shotgun (WGS) entry which is preliminary data.</text>
</comment>
<evidence type="ECO:0000313" key="1">
    <source>
        <dbReference type="EMBL" id="MFC5604665.1"/>
    </source>
</evidence>
<reference evidence="2" key="1">
    <citation type="journal article" date="2019" name="Int. J. Syst. Evol. Microbiol.">
        <title>The Global Catalogue of Microorganisms (GCM) 10K type strain sequencing project: providing services to taxonomists for standard genome sequencing and annotation.</title>
        <authorList>
            <consortium name="The Broad Institute Genomics Platform"/>
            <consortium name="The Broad Institute Genome Sequencing Center for Infectious Disease"/>
            <person name="Wu L."/>
            <person name="Ma J."/>
        </authorList>
    </citation>
    <scope>NUCLEOTIDE SEQUENCE [LARGE SCALE GENOMIC DNA]</scope>
    <source>
        <strain evidence="2">KACC 11299</strain>
    </source>
</reference>
<keyword evidence="2" id="KW-1185">Reference proteome</keyword>
<dbReference type="EMBL" id="JBHSNP010000028">
    <property type="protein sequence ID" value="MFC5604665.1"/>
    <property type="molecule type" value="Genomic_DNA"/>
</dbReference>
<protein>
    <submittedName>
        <fullName evidence="1">Uncharacterized protein</fullName>
    </submittedName>
</protein>
<organism evidence="1 2">
    <name type="scientific">Sporosarcina koreensis</name>
    <dbReference type="NCBI Taxonomy" id="334735"/>
    <lineage>
        <taxon>Bacteria</taxon>
        <taxon>Bacillati</taxon>
        <taxon>Bacillota</taxon>
        <taxon>Bacilli</taxon>
        <taxon>Bacillales</taxon>
        <taxon>Caryophanaceae</taxon>
        <taxon>Sporosarcina</taxon>
    </lineage>
</organism>
<accession>A0ABW0U3A6</accession>
<sequence>MKLEKAHFGALFFVEFLDIDHFLTVIGQVHKFIGQLRRLIVHFSTVIGHFHKVIVISGLMNHQSTRQNSTEKGLKFRITSIVKGKGKSDEYTK</sequence>
<dbReference type="Proteomes" id="UP001596071">
    <property type="component" value="Unassembled WGS sequence"/>
</dbReference>